<evidence type="ECO:0000313" key="3">
    <source>
        <dbReference type="Proteomes" id="UP001392437"/>
    </source>
</evidence>
<feature type="compositionally biased region" description="Basic and acidic residues" evidence="1">
    <location>
        <begin position="112"/>
        <end position="127"/>
    </location>
</feature>
<comment type="caution">
    <text evidence="2">The sequence shown here is derived from an EMBL/GenBank/DDBJ whole genome shotgun (WGS) entry which is preliminary data.</text>
</comment>
<feature type="region of interest" description="Disordered" evidence="1">
    <location>
        <begin position="94"/>
        <end position="127"/>
    </location>
</feature>
<evidence type="ECO:0000313" key="2">
    <source>
        <dbReference type="EMBL" id="KAK8102002.1"/>
    </source>
</evidence>
<accession>A0AAW0QGY4</accession>
<dbReference type="EMBL" id="JAQQWP010000009">
    <property type="protein sequence ID" value="KAK8102002.1"/>
    <property type="molecule type" value="Genomic_DNA"/>
</dbReference>
<keyword evidence="3" id="KW-1185">Reference proteome</keyword>
<gene>
    <name evidence="2" type="ORF">PG999_012376</name>
</gene>
<dbReference type="AlphaFoldDB" id="A0AAW0QGY4"/>
<name>A0AAW0QGY4_9PEZI</name>
<proteinExistence type="predicted"/>
<sequence>MSEDDAKPLDKTTQKDIANDLLSQFLGHPTRSLNQYCCEASQLLKEHVTSCERNCSEFCFPSQLVVQWFSGFVDALKVSCQPSPASAIAFIAPAPITEEPLPPASDNDNDEGDRPSDERDHTWAKRT</sequence>
<organism evidence="2 3">
    <name type="scientific">Apiospora kogelbergensis</name>
    <dbReference type="NCBI Taxonomy" id="1337665"/>
    <lineage>
        <taxon>Eukaryota</taxon>
        <taxon>Fungi</taxon>
        <taxon>Dikarya</taxon>
        <taxon>Ascomycota</taxon>
        <taxon>Pezizomycotina</taxon>
        <taxon>Sordariomycetes</taxon>
        <taxon>Xylariomycetidae</taxon>
        <taxon>Amphisphaeriales</taxon>
        <taxon>Apiosporaceae</taxon>
        <taxon>Apiospora</taxon>
    </lineage>
</organism>
<evidence type="ECO:0000256" key="1">
    <source>
        <dbReference type="SAM" id="MobiDB-lite"/>
    </source>
</evidence>
<protein>
    <submittedName>
        <fullName evidence="2">Uncharacterized protein</fullName>
    </submittedName>
</protein>
<reference evidence="2 3" key="1">
    <citation type="submission" date="2023-01" db="EMBL/GenBank/DDBJ databases">
        <title>Analysis of 21 Apiospora genomes using comparative genomics revels a genus with tremendous synthesis potential of carbohydrate active enzymes and secondary metabolites.</title>
        <authorList>
            <person name="Sorensen T."/>
        </authorList>
    </citation>
    <scope>NUCLEOTIDE SEQUENCE [LARGE SCALE GENOMIC DNA]</scope>
    <source>
        <strain evidence="2 3">CBS 117206</strain>
    </source>
</reference>
<dbReference type="Proteomes" id="UP001392437">
    <property type="component" value="Unassembled WGS sequence"/>
</dbReference>